<gene>
    <name evidence="2" type="ORF">BD311DRAFT_677508</name>
</gene>
<dbReference type="Proteomes" id="UP000292957">
    <property type="component" value="Unassembled WGS sequence"/>
</dbReference>
<evidence type="ECO:0000313" key="2">
    <source>
        <dbReference type="EMBL" id="TBU21807.1"/>
    </source>
</evidence>
<sequence>MSSDATSTVLTSLPIPPSLDTTFGAVLIGTFLGLIMYGLTVKQTLRYFRVYTADAFVLKFMIFCLALLDTGNTVVTMHVCYHYLITNYYNPSALLDGVCLNSRRSLAESGTGDSDFGTFKLGSPQQNSMQISAHLEHLRAPRSEGEAIDISSWKAPAGGEDKTAFQTDSRFRNETCASSAGWICSVGLAFHGKRSPCF</sequence>
<protein>
    <submittedName>
        <fullName evidence="2">Uncharacterized protein</fullName>
    </submittedName>
</protein>
<dbReference type="AlphaFoldDB" id="A0A4Q9M683"/>
<dbReference type="EMBL" id="ML143575">
    <property type="protein sequence ID" value="TBU21807.1"/>
    <property type="molecule type" value="Genomic_DNA"/>
</dbReference>
<feature type="transmembrane region" description="Helical" evidence="1">
    <location>
        <begin position="48"/>
        <end position="68"/>
    </location>
</feature>
<proteinExistence type="predicted"/>
<keyword evidence="1" id="KW-0472">Membrane</keyword>
<keyword evidence="1" id="KW-0812">Transmembrane</keyword>
<evidence type="ECO:0000256" key="1">
    <source>
        <dbReference type="SAM" id="Phobius"/>
    </source>
</evidence>
<reference evidence="2" key="1">
    <citation type="submission" date="2019-01" db="EMBL/GenBank/DDBJ databases">
        <title>Draft genome sequences of three monokaryotic isolates of the white-rot basidiomycete fungus Dichomitus squalens.</title>
        <authorList>
            <consortium name="DOE Joint Genome Institute"/>
            <person name="Lopez S.C."/>
            <person name="Andreopoulos B."/>
            <person name="Pangilinan J."/>
            <person name="Lipzen A."/>
            <person name="Riley R."/>
            <person name="Ahrendt S."/>
            <person name="Ng V."/>
            <person name="Barry K."/>
            <person name="Daum C."/>
            <person name="Grigoriev I.V."/>
            <person name="Hilden K.S."/>
            <person name="Makela M.R."/>
            <person name="de Vries R.P."/>
        </authorList>
    </citation>
    <scope>NUCLEOTIDE SEQUENCE [LARGE SCALE GENOMIC DNA]</scope>
    <source>
        <strain evidence="2">OM18370.1</strain>
    </source>
</reference>
<dbReference type="OrthoDB" id="2756378at2759"/>
<accession>A0A4Q9M683</accession>
<name>A0A4Q9M683_9APHY</name>
<keyword evidence="1" id="KW-1133">Transmembrane helix</keyword>
<feature type="transmembrane region" description="Helical" evidence="1">
    <location>
        <begin position="22"/>
        <end position="41"/>
    </location>
</feature>
<organism evidence="2">
    <name type="scientific">Dichomitus squalens</name>
    <dbReference type="NCBI Taxonomy" id="114155"/>
    <lineage>
        <taxon>Eukaryota</taxon>
        <taxon>Fungi</taxon>
        <taxon>Dikarya</taxon>
        <taxon>Basidiomycota</taxon>
        <taxon>Agaricomycotina</taxon>
        <taxon>Agaricomycetes</taxon>
        <taxon>Polyporales</taxon>
        <taxon>Polyporaceae</taxon>
        <taxon>Dichomitus</taxon>
    </lineage>
</organism>